<gene>
    <name evidence="2" type="ORF">G4Z05_00420</name>
</gene>
<protein>
    <submittedName>
        <fullName evidence="2">Phage holin</fullName>
    </submittedName>
</protein>
<name>A0A6B3TNK8_9BACI</name>
<proteinExistence type="predicted"/>
<evidence type="ECO:0000313" key="3">
    <source>
        <dbReference type="Proteomes" id="UP000481621"/>
    </source>
</evidence>
<organism evidence="2 3">
    <name type="scientific">Neobacillus thermocopriae</name>
    <dbReference type="NCBI Taxonomy" id="1215031"/>
    <lineage>
        <taxon>Bacteria</taxon>
        <taxon>Bacillati</taxon>
        <taxon>Bacillota</taxon>
        <taxon>Bacilli</taxon>
        <taxon>Bacillales</taxon>
        <taxon>Bacillaceae</taxon>
        <taxon>Neobacillus</taxon>
    </lineage>
</organism>
<dbReference type="InterPro" id="IPR006485">
    <property type="entry name" value="Phage-like_holin"/>
</dbReference>
<keyword evidence="1" id="KW-0812">Transmembrane</keyword>
<dbReference type="Proteomes" id="UP000481621">
    <property type="component" value="Unassembled WGS sequence"/>
</dbReference>
<dbReference type="RefSeq" id="WP_163249884.1">
    <property type="nucleotide sequence ID" value="NZ_JAAIUV010000001.1"/>
</dbReference>
<sequence>MRLKINWKVRLQSYPFWVAFFALVGLIVTDLGLMDLGHYEKYVDAILLVLIAGGIVNDPTTAGVSDSSQALKYQKPKQD</sequence>
<keyword evidence="1" id="KW-0472">Membrane</keyword>
<dbReference type="Pfam" id="PF04531">
    <property type="entry name" value="Phage_holin_1"/>
    <property type="match status" value="1"/>
</dbReference>
<evidence type="ECO:0000256" key="1">
    <source>
        <dbReference type="SAM" id="Phobius"/>
    </source>
</evidence>
<keyword evidence="3" id="KW-1185">Reference proteome</keyword>
<comment type="caution">
    <text evidence="2">The sequence shown here is derived from an EMBL/GenBank/DDBJ whole genome shotgun (WGS) entry which is preliminary data.</text>
</comment>
<feature type="transmembrane region" description="Helical" evidence="1">
    <location>
        <begin position="14"/>
        <end position="33"/>
    </location>
</feature>
<dbReference type="EMBL" id="JAAIUV010000001">
    <property type="protein sequence ID" value="NEX77367.1"/>
    <property type="molecule type" value="Genomic_DNA"/>
</dbReference>
<reference evidence="2" key="1">
    <citation type="submission" date="2020-02" db="EMBL/GenBank/DDBJ databases">
        <title>Bacillus sedimentmangrovi sp. nov., isolated from sediment of the mangrove ecosystem.</title>
        <authorList>
            <person name="Liu G."/>
        </authorList>
    </citation>
    <scope>NUCLEOTIDE SEQUENCE [LARGE SCALE GENOMIC DNA]</scope>
    <source>
        <strain evidence="2">SgZ-7</strain>
    </source>
</reference>
<keyword evidence="1" id="KW-1133">Transmembrane helix</keyword>
<accession>A0A6B3TNK8</accession>
<evidence type="ECO:0000313" key="2">
    <source>
        <dbReference type="EMBL" id="NEX77367.1"/>
    </source>
</evidence>
<dbReference type="AlphaFoldDB" id="A0A6B3TNK8"/>
<dbReference type="NCBIfam" id="TIGR01598">
    <property type="entry name" value="holin_phiLC3"/>
    <property type="match status" value="1"/>
</dbReference>